<dbReference type="Pfam" id="PF13244">
    <property type="entry name" value="MbhD"/>
    <property type="match status" value="1"/>
</dbReference>
<dbReference type="KEGG" id="maer:DAI18_14395"/>
<dbReference type="InterPro" id="IPR046806">
    <property type="entry name" value="MrpA_C/MbhE"/>
</dbReference>
<gene>
    <name evidence="16" type="ORF">DAI18_14395</name>
</gene>
<reference evidence="16 17" key="1">
    <citation type="submission" date="2018-04" db="EMBL/GenBank/DDBJ databases">
        <title>Denitrifier Microvirgula.</title>
        <authorList>
            <person name="Anderson E."/>
            <person name="Jang J."/>
            <person name="Ishii S."/>
        </authorList>
    </citation>
    <scope>NUCLEOTIDE SEQUENCE [LARGE SCALE GENOMIC DNA]</scope>
    <source>
        <strain evidence="16 17">BE2.4</strain>
    </source>
</reference>
<evidence type="ECO:0000313" key="17">
    <source>
        <dbReference type="Proteomes" id="UP000244173"/>
    </source>
</evidence>
<dbReference type="RefSeq" id="WP_107889754.1">
    <property type="nucleotide sequence ID" value="NZ_CP028519.1"/>
</dbReference>
<feature type="transmembrane region" description="Helical" evidence="10">
    <location>
        <begin position="268"/>
        <end position="289"/>
    </location>
</feature>
<protein>
    <submittedName>
        <fullName evidence="16">Monovalent cation/H+ antiporter subunit A</fullName>
    </submittedName>
</protein>
<feature type="transmembrane region" description="Helical" evidence="10">
    <location>
        <begin position="621"/>
        <end position="641"/>
    </location>
</feature>
<organism evidence="16 17">
    <name type="scientific">Microvirgula aerodenitrificans</name>
    <dbReference type="NCBI Taxonomy" id="57480"/>
    <lineage>
        <taxon>Bacteria</taxon>
        <taxon>Pseudomonadati</taxon>
        <taxon>Pseudomonadota</taxon>
        <taxon>Betaproteobacteria</taxon>
        <taxon>Neisseriales</taxon>
        <taxon>Aquaspirillaceae</taxon>
        <taxon>Microvirgula</taxon>
    </lineage>
</organism>
<keyword evidence="7" id="KW-0406">Ion transport</keyword>
<dbReference type="InterPro" id="IPR001750">
    <property type="entry name" value="ND/Mrp_TM"/>
</dbReference>
<feature type="transmembrane region" description="Helical" evidence="10">
    <location>
        <begin position="240"/>
        <end position="262"/>
    </location>
</feature>
<dbReference type="InterPro" id="IPR025383">
    <property type="entry name" value="MrpA_C/MbhD"/>
</dbReference>
<dbReference type="InterPro" id="IPR007182">
    <property type="entry name" value="MnhB"/>
</dbReference>
<feature type="transmembrane region" description="Helical" evidence="10">
    <location>
        <begin position="296"/>
        <end position="314"/>
    </location>
</feature>
<evidence type="ECO:0000259" key="11">
    <source>
        <dbReference type="Pfam" id="PF00361"/>
    </source>
</evidence>
<keyword evidence="8 10" id="KW-0472">Membrane</keyword>
<feature type="transmembrane region" description="Helical" evidence="10">
    <location>
        <begin position="868"/>
        <end position="888"/>
    </location>
</feature>
<feature type="transmembrane region" description="Helical" evidence="10">
    <location>
        <begin position="446"/>
        <end position="472"/>
    </location>
</feature>
<evidence type="ECO:0000256" key="8">
    <source>
        <dbReference type="ARBA" id="ARBA00023136"/>
    </source>
</evidence>
<evidence type="ECO:0000256" key="6">
    <source>
        <dbReference type="ARBA" id="ARBA00022989"/>
    </source>
</evidence>
<feature type="domain" description="MrpA C-terminal/MbhE" evidence="15">
    <location>
        <begin position="688"/>
        <end position="783"/>
    </location>
</feature>
<feature type="transmembrane region" description="Helical" evidence="10">
    <location>
        <begin position="320"/>
        <end position="344"/>
    </location>
</feature>
<accession>A0A2S0PCH6</accession>
<feature type="transmembrane region" description="Helical" evidence="10">
    <location>
        <begin position="749"/>
        <end position="767"/>
    </location>
</feature>
<sequence length="956" mass="102455">MSLILIVLLPFIGSLLAACMPSNARNAEAWLAGGVAVVCAALVISLQSQVADGGVVRHALPWIAGLDFSLRLDGYAWLFALLVAVMGGLVVLYARYYMSPDDPVPRFFSFFLAFMGSMLGVVLSGNLIQLVMFWELTSLASFMLIAYWNHRIDARRGARMALIVTATGGLCLLAGVLMLGQVVGSYDLDRVLVAGDRVRAHAWYPAILALIALGALTKSAQFPFHFWLPHAMAAPTPVSAYLHSATMVKAGVFLLARFWPVLSGSEEWFWLIGGAGLCSLVLGAYAAMFQRDMKGVLAYSTISHLGLITLLLGMNSPLALVAAVFHIVNHATFKASLFMAAGIVDHETGTRDLTRLSGLARAMPITATLAMVAAASMAGVPLLNGFLSKEMFFAETVFTAHSGWLPVAAVIAGIFSVAYSLRFILQVFYGPAPHDLPRAPHEPPRWMLVPSALLVLACLLVGILPGLTVGPFLDNAAQAILGVDKPAYSLAIWHGFNLPLLMSLVALVGGVLLYLWLQWRQASGGILIYRFDGKRAFEFVMATSMSAADHLMRYVSSRRLQVQLLLLVCAAFIAALIPLWPHGFRFGDKPLAPLDPVFALLWLSGAACAVGAAHQAKYHRLVALILAGGAGLATCLTFAWFSAPDLALTQITVEVVTVVLILLGLRWLPRRIEQPGQAGAGSVIAYSRRLRDFGIAALVGCGMAGLTFAVMSRTAIEGIAPFFIRESLPQGGGLNVVNVILVDFRGFDTLGEITVLGIVALTVYALLRRFRPAPESVAPPQQQLDQPMMAAPNPDAALPAGYLMVPTVLVRLIMPVAALVSLYFLLRGHNAPGGGFVGGLILSTAVILQYMFGGIVWVESRSRLHPQYWIAIGLLAAGSAGIGSWFAARPFLTSLAGDLHLPLIGAVHLSSVLPFDIGVYMLVVGATTLVLVALAHQSLRTQHRKPLPTQQERQAD</sequence>
<evidence type="ECO:0000256" key="2">
    <source>
        <dbReference type="ARBA" id="ARBA00022448"/>
    </source>
</evidence>
<proteinExistence type="predicted"/>
<evidence type="ECO:0000256" key="1">
    <source>
        <dbReference type="ARBA" id="ARBA00004651"/>
    </source>
</evidence>
<keyword evidence="6 10" id="KW-1133">Transmembrane helix</keyword>
<dbReference type="NCBIfam" id="NF009288">
    <property type="entry name" value="PRK12648.1"/>
    <property type="match status" value="1"/>
</dbReference>
<feature type="transmembrane region" description="Helical" evidence="10">
    <location>
        <begin position="562"/>
        <end position="581"/>
    </location>
</feature>
<dbReference type="OrthoDB" id="9811798at2"/>
<feature type="transmembrane region" description="Helical" evidence="10">
    <location>
        <begin position="808"/>
        <end position="826"/>
    </location>
</feature>
<feature type="transmembrane region" description="Helical" evidence="10">
    <location>
        <begin position="492"/>
        <end position="517"/>
    </location>
</feature>
<dbReference type="PANTHER" id="PTHR43373">
    <property type="entry name" value="NA(+)/H(+) ANTIPORTER SUBUNIT"/>
    <property type="match status" value="1"/>
</dbReference>
<feature type="domain" description="NADH:quinone oxidoreductase/Mrp antiporter transmembrane" evidence="11">
    <location>
        <begin position="124"/>
        <end position="415"/>
    </location>
</feature>
<evidence type="ECO:0000256" key="5">
    <source>
        <dbReference type="ARBA" id="ARBA00022692"/>
    </source>
</evidence>
<dbReference type="AlphaFoldDB" id="A0A2S0PCH6"/>
<evidence type="ECO:0000256" key="4">
    <source>
        <dbReference type="ARBA" id="ARBA00022475"/>
    </source>
</evidence>
<dbReference type="PRINTS" id="PR01434">
    <property type="entry name" value="NADHDHGNASE5"/>
</dbReference>
<dbReference type="PANTHER" id="PTHR43373:SF1">
    <property type="entry name" value="NA(+)_H(+) ANTIPORTER SUBUNIT A"/>
    <property type="match status" value="1"/>
</dbReference>
<feature type="transmembrane region" description="Helical" evidence="10">
    <location>
        <begin position="403"/>
        <end position="425"/>
    </location>
</feature>
<feature type="transmembrane region" description="Helical" evidence="10">
    <location>
        <begin position="917"/>
        <end position="935"/>
    </location>
</feature>
<dbReference type="Pfam" id="PF00361">
    <property type="entry name" value="Proton_antipo_M"/>
    <property type="match status" value="1"/>
</dbReference>
<dbReference type="Proteomes" id="UP000244173">
    <property type="component" value="Chromosome"/>
</dbReference>
<evidence type="ECO:0000256" key="10">
    <source>
        <dbReference type="SAM" id="Phobius"/>
    </source>
</evidence>
<name>A0A2S0PCH6_9NEIS</name>
<feature type="transmembrane region" description="Helical" evidence="10">
    <location>
        <begin position="832"/>
        <end position="856"/>
    </location>
</feature>
<feature type="domain" description="NADH-Ubiquinone oxidoreductase (complex I) chain 5 N-terminal" evidence="12">
    <location>
        <begin position="66"/>
        <end position="108"/>
    </location>
</feature>
<dbReference type="GO" id="GO:0005886">
    <property type="term" value="C:plasma membrane"/>
    <property type="evidence" value="ECO:0007669"/>
    <property type="project" value="UniProtKB-SubCell"/>
</dbReference>
<dbReference type="GO" id="GO:0015297">
    <property type="term" value="F:antiporter activity"/>
    <property type="evidence" value="ECO:0007669"/>
    <property type="project" value="UniProtKB-KW"/>
</dbReference>
<comment type="subcellular location">
    <subcellularLocation>
        <location evidence="1">Cell membrane</location>
        <topology evidence="1">Multi-pass membrane protein</topology>
    </subcellularLocation>
    <subcellularLocation>
        <location evidence="9">Membrane</location>
        <topology evidence="9">Multi-pass membrane protein</topology>
    </subcellularLocation>
</comment>
<feature type="transmembrane region" description="Helical" evidence="10">
    <location>
        <begin position="647"/>
        <end position="668"/>
    </location>
</feature>
<dbReference type="GO" id="GO:0006811">
    <property type="term" value="P:monoatomic ion transport"/>
    <property type="evidence" value="ECO:0007669"/>
    <property type="project" value="UniProtKB-KW"/>
</dbReference>
<keyword evidence="5 9" id="KW-0812">Transmembrane</keyword>
<feature type="domain" description="Na+/H+ antiporter MnhB subunit-related protein" evidence="13">
    <location>
        <begin position="806"/>
        <end position="928"/>
    </location>
</feature>
<dbReference type="STRING" id="1122240.GCA_000620105_01411"/>
<feature type="transmembrane region" description="Helical" evidence="10">
    <location>
        <begin position="160"/>
        <end position="183"/>
    </location>
</feature>
<evidence type="ECO:0000313" key="16">
    <source>
        <dbReference type="EMBL" id="AVY95098.1"/>
    </source>
</evidence>
<dbReference type="InterPro" id="IPR050616">
    <property type="entry name" value="CPA3_Na-H_Antiporter_A"/>
</dbReference>
<dbReference type="InterPro" id="IPR001516">
    <property type="entry name" value="Proton_antipo_N"/>
</dbReference>
<dbReference type="EMBL" id="CP028519">
    <property type="protein sequence ID" value="AVY95098.1"/>
    <property type="molecule type" value="Genomic_DNA"/>
</dbReference>
<keyword evidence="17" id="KW-1185">Reference proteome</keyword>
<evidence type="ECO:0000259" key="15">
    <source>
        <dbReference type="Pfam" id="PF20501"/>
    </source>
</evidence>
<feature type="transmembrane region" description="Helical" evidence="10">
    <location>
        <begin position="107"/>
        <end position="125"/>
    </location>
</feature>
<feature type="transmembrane region" description="Helical" evidence="10">
    <location>
        <begin position="131"/>
        <end position="148"/>
    </location>
</feature>
<feature type="domain" description="MrpA C-terminal/MbhD" evidence="14">
    <location>
        <begin position="606"/>
        <end position="670"/>
    </location>
</feature>
<evidence type="ECO:0000256" key="9">
    <source>
        <dbReference type="RuleBase" id="RU000320"/>
    </source>
</evidence>
<evidence type="ECO:0000259" key="14">
    <source>
        <dbReference type="Pfam" id="PF13244"/>
    </source>
</evidence>
<dbReference type="Pfam" id="PF04039">
    <property type="entry name" value="MnhB"/>
    <property type="match status" value="1"/>
</dbReference>
<feature type="transmembrane region" description="Helical" evidence="10">
    <location>
        <begin position="365"/>
        <end position="383"/>
    </location>
</feature>
<dbReference type="Pfam" id="PF20501">
    <property type="entry name" value="MbhE"/>
    <property type="match status" value="1"/>
</dbReference>
<feature type="transmembrane region" description="Helical" evidence="10">
    <location>
        <begin position="596"/>
        <end position="614"/>
    </location>
</feature>
<evidence type="ECO:0000259" key="12">
    <source>
        <dbReference type="Pfam" id="PF00662"/>
    </source>
</evidence>
<keyword evidence="4" id="KW-1003">Cell membrane</keyword>
<evidence type="ECO:0000256" key="7">
    <source>
        <dbReference type="ARBA" id="ARBA00023065"/>
    </source>
</evidence>
<feature type="transmembrane region" description="Helical" evidence="10">
    <location>
        <begin position="693"/>
        <end position="711"/>
    </location>
</feature>
<evidence type="ECO:0000256" key="3">
    <source>
        <dbReference type="ARBA" id="ARBA00022449"/>
    </source>
</evidence>
<feature type="transmembrane region" description="Helical" evidence="10">
    <location>
        <begin position="203"/>
        <end position="228"/>
    </location>
</feature>
<keyword evidence="2" id="KW-0813">Transport</keyword>
<dbReference type="Pfam" id="PF00662">
    <property type="entry name" value="Proton_antipo_N"/>
    <property type="match status" value="1"/>
</dbReference>
<feature type="transmembrane region" description="Helical" evidence="10">
    <location>
        <begin position="75"/>
        <end position="95"/>
    </location>
</feature>
<keyword evidence="3" id="KW-0050">Antiport</keyword>
<evidence type="ECO:0000259" key="13">
    <source>
        <dbReference type="Pfam" id="PF04039"/>
    </source>
</evidence>